<dbReference type="GO" id="GO:0005886">
    <property type="term" value="C:plasma membrane"/>
    <property type="evidence" value="ECO:0007669"/>
    <property type="project" value="TreeGrafter"/>
</dbReference>
<feature type="transmembrane region" description="Helical" evidence="9">
    <location>
        <begin position="112"/>
        <end position="135"/>
    </location>
</feature>
<dbReference type="PANTHER" id="PTHR45695">
    <property type="entry name" value="LEUCOKININ RECEPTOR-RELATED"/>
    <property type="match status" value="1"/>
</dbReference>
<feature type="transmembrane region" description="Helical" evidence="9">
    <location>
        <begin position="362"/>
        <end position="381"/>
    </location>
</feature>
<feature type="domain" description="G-protein coupled receptors family 1 profile" evidence="10">
    <location>
        <begin position="49"/>
        <end position="378"/>
    </location>
</feature>
<evidence type="ECO:0000259" key="10">
    <source>
        <dbReference type="PROSITE" id="PS50262"/>
    </source>
</evidence>
<evidence type="ECO:0000313" key="12">
    <source>
        <dbReference type="Proteomes" id="UP001249851"/>
    </source>
</evidence>
<name>A0AAD9VGY7_ACRCE</name>
<feature type="transmembrane region" description="Helical" evidence="9">
    <location>
        <begin position="70"/>
        <end position="92"/>
    </location>
</feature>
<dbReference type="PANTHER" id="PTHR45695:SF9">
    <property type="entry name" value="LEUCOKININ RECEPTOR"/>
    <property type="match status" value="1"/>
</dbReference>
<dbReference type="Gene3D" id="1.20.1070.10">
    <property type="entry name" value="Rhodopsin 7-helix transmembrane proteins"/>
    <property type="match status" value="2"/>
</dbReference>
<dbReference type="Pfam" id="PF00001">
    <property type="entry name" value="7tm_1"/>
    <property type="match status" value="1"/>
</dbReference>
<keyword evidence="6 11" id="KW-0675">Receptor</keyword>
<keyword evidence="4" id="KW-0297">G-protein coupled receptor</keyword>
<gene>
    <name evidence="11" type="ORF">P5673_000323</name>
</gene>
<dbReference type="EMBL" id="JARQWQ010000001">
    <property type="protein sequence ID" value="KAK2574188.1"/>
    <property type="molecule type" value="Genomic_DNA"/>
</dbReference>
<dbReference type="Proteomes" id="UP001249851">
    <property type="component" value="Unassembled WGS sequence"/>
</dbReference>
<keyword evidence="12" id="KW-1185">Reference proteome</keyword>
<keyword evidence="5 9" id="KW-0472">Membrane</keyword>
<dbReference type="PRINTS" id="PR00237">
    <property type="entry name" value="GPCRRHODOPSN"/>
</dbReference>
<keyword evidence="7" id="KW-0807">Transducer</keyword>
<evidence type="ECO:0000256" key="6">
    <source>
        <dbReference type="ARBA" id="ARBA00023170"/>
    </source>
</evidence>
<dbReference type="CDD" id="cd00637">
    <property type="entry name" value="7tm_classA_rhodopsin-like"/>
    <property type="match status" value="1"/>
</dbReference>
<evidence type="ECO:0000256" key="9">
    <source>
        <dbReference type="SAM" id="Phobius"/>
    </source>
</evidence>
<comment type="subcellular location">
    <subcellularLocation>
        <location evidence="1">Membrane</location>
        <topology evidence="1">Multi-pass membrane protein</topology>
    </subcellularLocation>
</comment>
<accession>A0AAD9VGY7</accession>
<evidence type="ECO:0000256" key="4">
    <source>
        <dbReference type="ARBA" id="ARBA00023040"/>
    </source>
</evidence>
<keyword evidence="2 9" id="KW-0812">Transmembrane</keyword>
<dbReference type="GO" id="GO:0004930">
    <property type="term" value="F:G protein-coupled receptor activity"/>
    <property type="evidence" value="ECO:0007669"/>
    <property type="project" value="UniProtKB-KW"/>
</dbReference>
<feature type="transmembrane region" description="Helical" evidence="9">
    <location>
        <begin position="36"/>
        <end position="58"/>
    </location>
</feature>
<evidence type="ECO:0000256" key="7">
    <source>
        <dbReference type="ARBA" id="ARBA00023224"/>
    </source>
</evidence>
<protein>
    <submittedName>
        <fullName evidence="11">Orexin/Hypocretin receptor type 1</fullName>
    </submittedName>
</protein>
<feature type="transmembrane region" description="Helical" evidence="9">
    <location>
        <begin position="322"/>
        <end position="342"/>
    </location>
</feature>
<dbReference type="SUPFAM" id="SSF81321">
    <property type="entry name" value="Family A G protein-coupled receptor-like"/>
    <property type="match status" value="1"/>
</dbReference>
<comment type="caution">
    <text evidence="11">The sequence shown here is derived from an EMBL/GenBank/DDBJ whole genome shotgun (WGS) entry which is preliminary data.</text>
</comment>
<reference evidence="11" key="1">
    <citation type="journal article" date="2023" name="G3 (Bethesda)">
        <title>Whole genome assembly and annotation of the endangered Caribbean coral Acropora cervicornis.</title>
        <authorList>
            <person name="Selwyn J.D."/>
            <person name="Vollmer S.V."/>
        </authorList>
    </citation>
    <scope>NUCLEOTIDE SEQUENCE</scope>
    <source>
        <strain evidence="11">K2</strain>
    </source>
</reference>
<evidence type="ECO:0000313" key="11">
    <source>
        <dbReference type="EMBL" id="KAK2574188.1"/>
    </source>
</evidence>
<evidence type="ECO:0000256" key="1">
    <source>
        <dbReference type="ARBA" id="ARBA00004141"/>
    </source>
</evidence>
<dbReference type="InterPro" id="IPR017452">
    <property type="entry name" value="GPCR_Rhodpsn_7TM"/>
</dbReference>
<keyword evidence="3 9" id="KW-1133">Transmembrane helix</keyword>
<proteinExistence type="predicted"/>
<evidence type="ECO:0000256" key="8">
    <source>
        <dbReference type="SAM" id="MobiDB-lite"/>
    </source>
</evidence>
<dbReference type="AlphaFoldDB" id="A0AAD9VGY7"/>
<reference evidence="11" key="2">
    <citation type="journal article" date="2023" name="Science">
        <title>Genomic signatures of disease resistance in endangered staghorn corals.</title>
        <authorList>
            <person name="Vollmer S.V."/>
            <person name="Selwyn J.D."/>
            <person name="Despard B.A."/>
            <person name="Roesel C.L."/>
        </authorList>
    </citation>
    <scope>NUCLEOTIDE SEQUENCE</scope>
    <source>
        <strain evidence="11">K2</strain>
    </source>
</reference>
<evidence type="ECO:0000256" key="5">
    <source>
        <dbReference type="ARBA" id="ARBA00023136"/>
    </source>
</evidence>
<evidence type="ECO:0000256" key="2">
    <source>
        <dbReference type="ARBA" id="ARBA00022692"/>
    </source>
</evidence>
<evidence type="ECO:0000256" key="3">
    <source>
        <dbReference type="ARBA" id="ARBA00022989"/>
    </source>
</evidence>
<organism evidence="11 12">
    <name type="scientific">Acropora cervicornis</name>
    <name type="common">Staghorn coral</name>
    <dbReference type="NCBI Taxonomy" id="6130"/>
    <lineage>
        <taxon>Eukaryota</taxon>
        <taxon>Metazoa</taxon>
        <taxon>Cnidaria</taxon>
        <taxon>Anthozoa</taxon>
        <taxon>Hexacorallia</taxon>
        <taxon>Scleractinia</taxon>
        <taxon>Astrocoeniina</taxon>
        <taxon>Acroporidae</taxon>
        <taxon>Acropora</taxon>
    </lineage>
</organism>
<sequence>MSCTGQDSVNDSIAAATNESSFSLAPEPEALRTFRVVSFSVIAAFALVGNFVVCRSVWRNPGPKPIAHYLVSNLAFAEIISMICLLFTFHAYEPPYSWRLGHLLCKIVEPLQIASLLVVTTTLTILAVYRCVLLIKPMVTKPTRRQTWCAVLITWVGSVSLSLPAGYFRVVNSYGDDCDVHYCEEVFPEEIQHHQNTKIREHIRLIKRLKDEQNKALSSVTRYSVCVEESQMGQRASVVGKTPAENQEEVELKAITSNGSSGSHNGKGKTSSRDRKKGVEYVNLVEQDEKKDTIENAAVEHQPTQGKKGAAFELENDLLRMVYALVLIFLICYIPFQIQFLLIEFKAEFFILWPHKYTFTRIVFTLTCLPSALHPICYGMMSKFYRRAFLRIIACRKFRE</sequence>
<feature type="region of interest" description="Disordered" evidence="8">
    <location>
        <begin position="254"/>
        <end position="275"/>
    </location>
</feature>
<dbReference type="PROSITE" id="PS50262">
    <property type="entry name" value="G_PROTEIN_RECEP_F1_2"/>
    <property type="match status" value="1"/>
</dbReference>
<dbReference type="InterPro" id="IPR000276">
    <property type="entry name" value="GPCR_Rhodpsn"/>
</dbReference>